<dbReference type="PANTHER" id="PTHR42759:SF1">
    <property type="entry name" value="MAGNESIUM-CHELATASE SUBUNIT CHLD"/>
    <property type="match status" value="1"/>
</dbReference>
<dbReference type="EMBL" id="PDUD01000060">
    <property type="protein sequence ID" value="PHN01220.1"/>
    <property type="molecule type" value="Genomic_DNA"/>
</dbReference>
<organism evidence="2 3">
    <name type="scientific">Flavilitoribacter nigricans (strain ATCC 23147 / DSM 23189 / NBRC 102662 / NCIMB 1420 / SS-2)</name>
    <name type="common">Lewinella nigricans</name>
    <dbReference type="NCBI Taxonomy" id="1122177"/>
    <lineage>
        <taxon>Bacteria</taxon>
        <taxon>Pseudomonadati</taxon>
        <taxon>Bacteroidota</taxon>
        <taxon>Saprospiria</taxon>
        <taxon>Saprospirales</taxon>
        <taxon>Lewinellaceae</taxon>
        <taxon>Flavilitoribacter</taxon>
    </lineage>
</organism>
<dbReference type="SUPFAM" id="SSF52540">
    <property type="entry name" value="P-loop containing nucleoside triphosphate hydrolases"/>
    <property type="match status" value="1"/>
</dbReference>
<reference evidence="2 3" key="1">
    <citation type="submission" date="2017-10" db="EMBL/GenBank/DDBJ databases">
        <title>The draft genome sequence of Lewinella nigricans NBRC 102662.</title>
        <authorList>
            <person name="Wang K."/>
        </authorList>
    </citation>
    <scope>NUCLEOTIDE SEQUENCE [LARGE SCALE GENOMIC DNA]</scope>
    <source>
        <strain evidence="2 3">NBRC 102662</strain>
    </source>
</reference>
<dbReference type="InterPro" id="IPR050764">
    <property type="entry name" value="CbbQ/NirQ/NorQ/GpvN"/>
</dbReference>
<dbReference type="OrthoDB" id="9783370at2"/>
<dbReference type="PANTHER" id="PTHR42759">
    <property type="entry name" value="MOXR FAMILY PROTEIN"/>
    <property type="match status" value="1"/>
</dbReference>
<dbReference type="AlphaFoldDB" id="A0A2D0MYG3"/>
<dbReference type="Proteomes" id="UP000223913">
    <property type="component" value="Unassembled WGS sequence"/>
</dbReference>
<accession>A0A2D0MYG3</accession>
<dbReference type="CDD" id="cd00009">
    <property type="entry name" value="AAA"/>
    <property type="match status" value="1"/>
</dbReference>
<proteinExistence type="predicted"/>
<dbReference type="Pfam" id="PF07728">
    <property type="entry name" value="AAA_5"/>
    <property type="match status" value="1"/>
</dbReference>
<dbReference type="GO" id="GO:0005524">
    <property type="term" value="F:ATP binding"/>
    <property type="evidence" value="ECO:0007669"/>
    <property type="project" value="InterPro"/>
</dbReference>
<protein>
    <recommendedName>
        <fullName evidence="1">AAA+ ATPase domain-containing protein</fullName>
    </recommendedName>
</protein>
<dbReference type="GO" id="GO:0016887">
    <property type="term" value="F:ATP hydrolysis activity"/>
    <property type="evidence" value="ECO:0007669"/>
    <property type="project" value="InterPro"/>
</dbReference>
<feature type="domain" description="AAA+ ATPase" evidence="1">
    <location>
        <begin position="10"/>
        <end position="184"/>
    </location>
</feature>
<dbReference type="Gene3D" id="3.40.50.300">
    <property type="entry name" value="P-loop containing nucleotide triphosphate hydrolases"/>
    <property type="match status" value="1"/>
</dbReference>
<dbReference type="InterPro" id="IPR011704">
    <property type="entry name" value="ATPase_dyneun-rel_AAA"/>
</dbReference>
<keyword evidence="3" id="KW-1185">Reference proteome</keyword>
<dbReference type="InterPro" id="IPR027417">
    <property type="entry name" value="P-loop_NTPase"/>
</dbReference>
<name>A0A2D0MYG3_FLAN2</name>
<dbReference type="InterPro" id="IPR003593">
    <property type="entry name" value="AAA+_ATPase"/>
</dbReference>
<sequence length="289" mass="33353">MELVRLAQIIQRPVLLKGEPGSGKTQLAKAVAFEWYGAEYPQHFFEWHIKSTSKAVDGLYTFDHVARLRNSQLGDKAEVFRDENGKEDPRQYRKFGPLAKAFLTSTAERPSILLIDEVDKADIDFPNDLLLELDELRFTIPETGELIEAAYPPIIFITSNDERELPEAFLRRCLFMYIKFPKPDQLRMIIKAQLPGLMEAQEAFVNAAIVRFNELREATVRDAADNKRVSTSELLDWLKPYLYELMLPESKRRISAADLSQEGLAKLPFYYHALLKTYAAYQREKEEES</sequence>
<gene>
    <name evidence="2" type="ORF">CRP01_38290</name>
</gene>
<evidence type="ECO:0000259" key="1">
    <source>
        <dbReference type="SMART" id="SM00382"/>
    </source>
</evidence>
<evidence type="ECO:0000313" key="3">
    <source>
        <dbReference type="Proteomes" id="UP000223913"/>
    </source>
</evidence>
<dbReference type="SMART" id="SM00382">
    <property type="entry name" value="AAA"/>
    <property type="match status" value="1"/>
</dbReference>
<evidence type="ECO:0000313" key="2">
    <source>
        <dbReference type="EMBL" id="PHN01220.1"/>
    </source>
</evidence>
<comment type="caution">
    <text evidence="2">The sequence shown here is derived from an EMBL/GenBank/DDBJ whole genome shotgun (WGS) entry which is preliminary data.</text>
</comment>